<dbReference type="Proteomes" id="UP000054558">
    <property type="component" value="Unassembled WGS sequence"/>
</dbReference>
<dbReference type="InterPro" id="IPR044717">
    <property type="entry name" value="NIC1"/>
</dbReference>
<dbReference type="EMBL" id="DF236950">
    <property type="protein sequence ID" value="GAQ77588.1"/>
    <property type="molecule type" value="Genomic_DNA"/>
</dbReference>
<comment type="similarity">
    <text evidence="1">Belongs to the isochorismatase family.</text>
</comment>
<dbReference type="OMA" id="FCERNWP"/>
<reference evidence="3 4" key="1">
    <citation type="journal article" date="2014" name="Nat. Commun.">
        <title>Klebsormidium flaccidum genome reveals primary factors for plant terrestrial adaptation.</title>
        <authorList>
            <person name="Hori K."/>
            <person name="Maruyama F."/>
            <person name="Fujisawa T."/>
            <person name="Togashi T."/>
            <person name="Yamamoto N."/>
            <person name="Seo M."/>
            <person name="Sato S."/>
            <person name="Yamada T."/>
            <person name="Mori H."/>
            <person name="Tajima N."/>
            <person name="Moriyama T."/>
            <person name="Ikeuchi M."/>
            <person name="Watanabe M."/>
            <person name="Wada H."/>
            <person name="Kobayashi K."/>
            <person name="Saito M."/>
            <person name="Masuda T."/>
            <person name="Sasaki-Sekimoto Y."/>
            <person name="Mashiguchi K."/>
            <person name="Awai K."/>
            <person name="Shimojima M."/>
            <person name="Masuda S."/>
            <person name="Iwai M."/>
            <person name="Nobusawa T."/>
            <person name="Narise T."/>
            <person name="Kondo S."/>
            <person name="Saito H."/>
            <person name="Sato R."/>
            <person name="Murakawa M."/>
            <person name="Ihara Y."/>
            <person name="Oshima-Yamada Y."/>
            <person name="Ohtaka K."/>
            <person name="Satoh M."/>
            <person name="Sonobe K."/>
            <person name="Ishii M."/>
            <person name="Ohtani R."/>
            <person name="Kanamori-Sato M."/>
            <person name="Honoki R."/>
            <person name="Miyazaki D."/>
            <person name="Mochizuki H."/>
            <person name="Umetsu J."/>
            <person name="Higashi K."/>
            <person name="Shibata D."/>
            <person name="Kamiya Y."/>
            <person name="Sato N."/>
            <person name="Nakamura Y."/>
            <person name="Tabata S."/>
            <person name="Ida S."/>
            <person name="Kurokawa K."/>
            <person name="Ohta H."/>
        </authorList>
    </citation>
    <scope>NUCLEOTIDE SEQUENCE [LARGE SCALE GENOMIC DNA]</scope>
    <source>
        <strain evidence="3 4">NIES-2285</strain>
    </source>
</reference>
<dbReference type="OrthoDB" id="2013482at2759"/>
<proteinExistence type="inferred from homology"/>
<dbReference type="Pfam" id="PF00857">
    <property type="entry name" value="Isochorismatase"/>
    <property type="match status" value="1"/>
</dbReference>
<sequence length="241" mass="26535">MASRELNALLQSEMPLAFEEYKAGPSRVGLVIVDEVNGFATVGAGNLAPPQQDDQVDRMVEETNRLAKAFTERGWPVLAFLDTHEPGVPEPPYPPHCERGTGEENFVPALEWLENNKACVKVRKDCINGFIGAIRQDGSNAVVDWVRDNKVEHMLVVGICTDICVMDFVLTVLSARNHALLPPLAEVFVYSQGCSTYDLPKQVAVALGRRAIDAHPQETTHYLGQYFMASRGARLVDSVSL</sequence>
<evidence type="ECO:0000313" key="3">
    <source>
        <dbReference type="EMBL" id="GAQ77588.1"/>
    </source>
</evidence>
<dbReference type="CDD" id="cd00431">
    <property type="entry name" value="cysteine_hydrolases"/>
    <property type="match status" value="1"/>
</dbReference>
<evidence type="ECO:0000313" key="4">
    <source>
        <dbReference type="Proteomes" id="UP000054558"/>
    </source>
</evidence>
<dbReference type="SUPFAM" id="SSF52499">
    <property type="entry name" value="Isochorismatase-like hydrolases"/>
    <property type="match status" value="1"/>
</dbReference>
<evidence type="ECO:0000259" key="2">
    <source>
        <dbReference type="Pfam" id="PF00857"/>
    </source>
</evidence>
<dbReference type="PANTHER" id="PTHR47297">
    <property type="match status" value="1"/>
</dbReference>
<evidence type="ECO:0000256" key="1">
    <source>
        <dbReference type="ARBA" id="ARBA00006336"/>
    </source>
</evidence>
<feature type="domain" description="Isochorismatase-like" evidence="2">
    <location>
        <begin position="30"/>
        <end position="202"/>
    </location>
</feature>
<gene>
    <name evidence="3" type="ORF">KFL_000010370</name>
</gene>
<organism evidence="3 4">
    <name type="scientific">Klebsormidium nitens</name>
    <name type="common">Green alga</name>
    <name type="synonym">Ulothrix nitens</name>
    <dbReference type="NCBI Taxonomy" id="105231"/>
    <lineage>
        <taxon>Eukaryota</taxon>
        <taxon>Viridiplantae</taxon>
        <taxon>Streptophyta</taxon>
        <taxon>Klebsormidiophyceae</taxon>
        <taxon>Klebsormidiales</taxon>
        <taxon>Klebsormidiaceae</taxon>
        <taxon>Klebsormidium</taxon>
    </lineage>
</organism>
<dbReference type="Gene3D" id="3.40.50.850">
    <property type="entry name" value="Isochorismatase-like"/>
    <property type="match status" value="1"/>
</dbReference>
<dbReference type="GO" id="GO:0019365">
    <property type="term" value="P:pyridine nucleotide salvage"/>
    <property type="evidence" value="ECO:0007669"/>
    <property type="project" value="InterPro"/>
</dbReference>
<name>A0A0U9HHJ1_KLENI</name>
<keyword evidence="4" id="KW-1185">Reference proteome</keyword>
<dbReference type="AlphaFoldDB" id="A0A0U9HHJ1"/>
<dbReference type="InterPro" id="IPR036380">
    <property type="entry name" value="Isochorismatase-like_sf"/>
</dbReference>
<protein>
    <recommendedName>
        <fullName evidence="2">Isochorismatase-like domain-containing protein</fullName>
    </recommendedName>
</protein>
<dbReference type="GO" id="GO:0008936">
    <property type="term" value="F:nicotinamidase activity"/>
    <property type="evidence" value="ECO:0007669"/>
    <property type="project" value="InterPro"/>
</dbReference>
<dbReference type="InterPro" id="IPR000868">
    <property type="entry name" value="Isochorismatase-like_dom"/>
</dbReference>
<accession>A0A0U9HHJ1</accession>
<dbReference type="PANTHER" id="PTHR47297:SF2">
    <property type="entry name" value="OS02G0606800 PROTEIN"/>
    <property type="match status" value="1"/>
</dbReference>